<keyword evidence="2" id="KW-1185">Reference proteome</keyword>
<protein>
    <submittedName>
        <fullName evidence="1">Uncharacterized protein</fullName>
    </submittedName>
</protein>
<dbReference type="HOGENOM" id="CLU_3057280_0_0_2"/>
<dbReference type="AlphaFoldDB" id="G7VAS4"/>
<proteinExistence type="predicted"/>
<dbReference type="RefSeq" id="WP_014289327.1">
    <property type="nucleotide sequence ID" value="NC_016645.1"/>
</dbReference>
<dbReference type="EMBL" id="CP003098">
    <property type="protein sequence ID" value="AET33502.1"/>
    <property type="molecule type" value="Genomic_DNA"/>
</dbReference>
<dbReference type="OrthoDB" id="384214at2157"/>
<dbReference type="KEGG" id="pyr:P186_2110"/>
<name>G7VAS4_9CREN</name>
<evidence type="ECO:0000313" key="2">
    <source>
        <dbReference type="Proteomes" id="UP000005867"/>
    </source>
</evidence>
<accession>G7VAS4</accession>
<sequence>MTKTIPLVLLVTALVLAIGGDVVVLVEGDFEIPPLAYYDGREYKPVHVSYVGD</sequence>
<organism evidence="1 2">
    <name type="scientific">Pyrobaculum ferrireducens</name>
    <dbReference type="NCBI Taxonomy" id="1104324"/>
    <lineage>
        <taxon>Archaea</taxon>
        <taxon>Thermoproteota</taxon>
        <taxon>Thermoprotei</taxon>
        <taxon>Thermoproteales</taxon>
        <taxon>Thermoproteaceae</taxon>
        <taxon>Pyrobaculum</taxon>
    </lineage>
</organism>
<gene>
    <name evidence="1" type="ORF">P186_2110</name>
</gene>
<dbReference type="GeneID" id="43500905"/>
<dbReference type="BioCyc" id="PSP1104324:GJSN-2059-MONOMER"/>
<dbReference type="Proteomes" id="UP000005867">
    <property type="component" value="Chromosome"/>
</dbReference>
<evidence type="ECO:0000313" key="1">
    <source>
        <dbReference type="EMBL" id="AET33502.1"/>
    </source>
</evidence>
<reference evidence="1 2" key="1">
    <citation type="journal article" date="2012" name="J. Bacteriol.">
        <title>Complete genome sequence of strain 1860, a crenarchaeon of the genus pyrobaculum able to grow with various electron acceptors.</title>
        <authorList>
            <person name="Mardanov A.V."/>
            <person name="Gumerov V.M."/>
            <person name="Slobodkina G.B."/>
            <person name="Beletsky A.V."/>
            <person name="Bonch-Osmolovskaya E.A."/>
            <person name="Ravin N.V."/>
            <person name="Skryabin K.G."/>
        </authorList>
    </citation>
    <scope>NUCLEOTIDE SEQUENCE [LARGE SCALE GENOMIC DNA]</scope>
    <source>
        <strain evidence="1 2">1860</strain>
    </source>
</reference>